<accession>A0A2A4HPA9</accession>
<keyword evidence="7" id="KW-0813">Transport</keyword>
<keyword evidence="10" id="KW-1185">Reference proteome</keyword>
<dbReference type="EMBL" id="NWUX01000005">
    <property type="protein sequence ID" value="PCF96055.1"/>
    <property type="molecule type" value="Genomic_DNA"/>
</dbReference>
<keyword evidence="6 7" id="KW-0472">Membrane</keyword>
<comment type="similarity">
    <text evidence="7">Belongs to the TRAP transporter large permease family.</text>
</comment>
<feature type="transmembrane region" description="Helical" evidence="7">
    <location>
        <begin position="280"/>
        <end position="301"/>
    </location>
</feature>
<proteinExistence type="inferred from homology"/>
<feature type="transmembrane region" description="Helical" evidence="7">
    <location>
        <begin position="313"/>
        <end position="335"/>
    </location>
</feature>
<dbReference type="OrthoDB" id="9796052at2"/>
<protein>
    <recommendedName>
        <fullName evidence="7">TRAP transporter large permease protein</fullName>
    </recommendedName>
</protein>
<evidence type="ECO:0000313" key="9">
    <source>
        <dbReference type="EMBL" id="PCF96055.1"/>
    </source>
</evidence>
<evidence type="ECO:0000256" key="4">
    <source>
        <dbReference type="ARBA" id="ARBA00022692"/>
    </source>
</evidence>
<dbReference type="RefSeq" id="WP_096651043.1">
    <property type="nucleotide sequence ID" value="NZ_NWUX01000005.1"/>
</dbReference>
<evidence type="ECO:0000313" key="10">
    <source>
        <dbReference type="Proteomes" id="UP000218677"/>
    </source>
</evidence>
<keyword evidence="4 7" id="KW-0812">Transmembrane</keyword>
<feature type="transmembrane region" description="Helical" evidence="7">
    <location>
        <begin position="173"/>
        <end position="200"/>
    </location>
</feature>
<name>A0A2A4HPA9_9GAMM</name>
<dbReference type="Pfam" id="PF06808">
    <property type="entry name" value="DctM"/>
    <property type="match status" value="1"/>
</dbReference>
<evidence type="ECO:0000259" key="8">
    <source>
        <dbReference type="Pfam" id="PF06808"/>
    </source>
</evidence>
<feature type="transmembrane region" description="Helical" evidence="7">
    <location>
        <begin position="99"/>
        <end position="128"/>
    </location>
</feature>
<dbReference type="GO" id="GO:0022857">
    <property type="term" value="F:transmembrane transporter activity"/>
    <property type="evidence" value="ECO:0007669"/>
    <property type="project" value="UniProtKB-UniRule"/>
</dbReference>
<keyword evidence="5 7" id="KW-1133">Transmembrane helix</keyword>
<comment type="subunit">
    <text evidence="7">The complex comprises the extracytoplasmic solute receptor protein and the two transmembrane proteins.</text>
</comment>
<keyword evidence="2" id="KW-1003">Cell membrane</keyword>
<dbReference type="PIRSF" id="PIRSF006066">
    <property type="entry name" value="HI0050"/>
    <property type="match status" value="1"/>
</dbReference>
<evidence type="ECO:0000256" key="6">
    <source>
        <dbReference type="ARBA" id="ARBA00023136"/>
    </source>
</evidence>
<feature type="transmembrane region" description="Helical" evidence="7">
    <location>
        <begin position="250"/>
        <end position="268"/>
    </location>
</feature>
<feature type="transmembrane region" description="Helical" evidence="7">
    <location>
        <begin position="59"/>
        <end position="79"/>
    </location>
</feature>
<dbReference type="Proteomes" id="UP000218677">
    <property type="component" value="Unassembled WGS sequence"/>
</dbReference>
<dbReference type="AlphaFoldDB" id="A0A2A4HPA9"/>
<feature type="domain" description="TRAP C4-dicarboxylate transport system permease DctM subunit" evidence="8">
    <location>
        <begin position="11"/>
        <end position="427"/>
    </location>
</feature>
<evidence type="ECO:0000256" key="3">
    <source>
        <dbReference type="ARBA" id="ARBA00022519"/>
    </source>
</evidence>
<evidence type="ECO:0000256" key="1">
    <source>
        <dbReference type="ARBA" id="ARBA00004429"/>
    </source>
</evidence>
<feature type="transmembrane region" description="Helical" evidence="7">
    <location>
        <begin position="410"/>
        <end position="431"/>
    </location>
</feature>
<dbReference type="PANTHER" id="PTHR33362">
    <property type="entry name" value="SIALIC ACID TRAP TRANSPORTER PERMEASE PROTEIN SIAT-RELATED"/>
    <property type="match status" value="1"/>
</dbReference>
<feature type="transmembrane region" description="Helical" evidence="7">
    <location>
        <begin position="342"/>
        <end position="358"/>
    </location>
</feature>
<feature type="transmembrane region" description="Helical" evidence="7">
    <location>
        <begin position="6"/>
        <end position="38"/>
    </location>
</feature>
<dbReference type="GO" id="GO:0005886">
    <property type="term" value="C:plasma membrane"/>
    <property type="evidence" value="ECO:0007669"/>
    <property type="project" value="UniProtKB-SubCell"/>
</dbReference>
<evidence type="ECO:0000256" key="7">
    <source>
        <dbReference type="RuleBase" id="RU369079"/>
    </source>
</evidence>
<feature type="transmembrane region" description="Helical" evidence="7">
    <location>
        <begin position="140"/>
        <end position="167"/>
    </location>
</feature>
<gene>
    <name evidence="9" type="ORF">CPA45_08015</name>
</gene>
<dbReference type="InterPro" id="IPR004681">
    <property type="entry name" value="TRAP_DctM"/>
</dbReference>
<keyword evidence="3 7" id="KW-0997">Cell inner membrane</keyword>
<comment type="caution">
    <text evidence="9">The sequence shown here is derived from an EMBL/GenBank/DDBJ whole genome shotgun (WGS) entry which is preliminary data.</text>
</comment>
<feature type="transmembrane region" description="Helical" evidence="7">
    <location>
        <begin position="364"/>
        <end position="389"/>
    </location>
</feature>
<reference evidence="10" key="1">
    <citation type="submission" date="2017-09" db="EMBL/GenBank/DDBJ databases">
        <authorList>
            <person name="Cho G.-S."/>
            <person name="Oguntoyinbo F.A."/>
            <person name="Cnockaert M."/>
            <person name="Kabisch J."/>
            <person name="Neve H."/>
            <person name="Bockelmann W."/>
            <person name="Wenning M."/>
            <person name="Franz C.M."/>
            <person name="Vandamme P."/>
        </authorList>
    </citation>
    <scope>NUCLEOTIDE SEQUENCE [LARGE SCALE GENOMIC DNA]</scope>
    <source>
        <strain evidence="10">MBT G8648</strain>
    </source>
</reference>
<feature type="transmembrane region" description="Helical" evidence="7">
    <location>
        <begin position="221"/>
        <end position="244"/>
    </location>
</feature>
<organism evidence="9 10">
    <name type="scientific">Vreelandella nigrificans</name>
    <dbReference type="NCBI Taxonomy" id="2042704"/>
    <lineage>
        <taxon>Bacteria</taxon>
        <taxon>Pseudomonadati</taxon>
        <taxon>Pseudomonadota</taxon>
        <taxon>Gammaproteobacteria</taxon>
        <taxon>Oceanospirillales</taxon>
        <taxon>Halomonadaceae</taxon>
        <taxon>Vreelandella</taxon>
    </lineage>
</organism>
<sequence length="436" mass="46989">MSTELLTVLFFGSLVFFLFLGVSLAWVLGGISVIFLYFTWGSDAFYMIASRMWSTMNSFTLISVPLFILMAIILERSGVALSLYRMMHLWWGGVRGGLAIGTVFICAIFGAMVGVSGAAVVTMGAVALPAMLARGYNREMALGCINAGGGFGILIPPSIVMILYSMLTGVSVGALFAAGVMPGILLMILVSAYIAIRCFINPSLGPSLPKEDRGSWNEKIVALKGVLLPIMIVALVLGSILSGMATPTEAAAVGVLGSIISAAVHKQLTFKLISDASIKCLVLTSMIMWILFSAYAFSTVYTSMGAQRVITDIMAFIPGGEWGVVFAMLFIVFLLGMVMDPVGIMMITLPVFVPLIQANGIDPIWFGIMFIIMMEIGYMTPPFGFNLFYLKGVAPKEITMLHIYKSVTPYVLVIVLGMALIAIYPEIATWLPKQVM</sequence>
<dbReference type="NCBIfam" id="TIGR00786">
    <property type="entry name" value="dctM"/>
    <property type="match status" value="1"/>
</dbReference>
<dbReference type="PANTHER" id="PTHR33362:SF7">
    <property type="entry name" value="SLL1103 PROTEIN"/>
    <property type="match status" value="1"/>
</dbReference>
<comment type="function">
    <text evidence="7">Part of the tripartite ATP-independent periplasmic (TRAP) transport system.</text>
</comment>
<evidence type="ECO:0000256" key="5">
    <source>
        <dbReference type="ARBA" id="ARBA00022989"/>
    </source>
</evidence>
<comment type="subcellular location">
    <subcellularLocation>
        <location evidence="1 7">Cell inner membrane</location>
        <topology evidence="1 7">Multi-pass membrane protein</topology>
    </subcellularLocation>
</comment>
<dbReference type="InterPro" id="IPR010656">
    <property type="entry name" value="DctM"/>
</dbReference>
<evidence type="ECO:0000256" key="2">
    <source>
        <dbReference type="ARBA" id="ARBA00022475"/>
    </source>
</evidence>